<sequence>MENNSTRKKNEPRVQIRPREGKRKYELRIGSSLHTISVTEQADIYLEVTLCCSPAHADGIVYTVCFSRPRFGIDATYNKEQWVYTKIFDIHRNLVFRADKWGKIKDVLNREEVLAAWEKTRQDLSDSAFGKDAGLLQKIAIFGAQLRTDLAAVYRNDLFFQWLCNDLYGTYEGAGAPRTTGKRVAGLIGAADIAIQEEKQVLFAEDAKTMIEVCGTLAPRKINIKRLNHDLFLQVGATGSGNLHFSYAGHYLFTDRSGFFDQAALSVSAVIDGIYNRRMIYALNTIL</sequence>
<dbReference type="STRING" id="1285928.SAMN04487894_13711"/>
<dbReference type="OrthoDB" id="9819583at2"/>
<keyword evidence="2" id="KW-1185">Reference proteome</keyword>
<evidence type="ECO:0000313" key="2">
    <source>
        <dbReference type="Proteomes" id="UP000198757"/>
    </source>
</evidence>
<reference evidence="2" key="1">
    <citation type="submission" date="2016-10" db="EMBL/GenBank/DDBJ databases">
        <authorList>
            <person name="Varghese N."/>
            <person name="Submissions S."/>
        </authorList>
    </citation>
    <scope>NUCLEOTIDE SEQUENCE [LARGE SCALE GENOMIC DNA]</scope>
    <source>
        <strain evidence="2">DSM 25811 / CCM 8410 / LMG 26954 / E90</strain>
    </source>
</reference>
<name>A0A1G7C2J4_NIADE</name>
<evidence type="ECO:0000313" key="1">
    <source>
        <dbReference type="EMBL" id="SDE33584.1"/>
    </source>
</evidence>
<accession>A0A1G7C2J4</accession>
<proteinExistence type="predicted"/>
<dbReference type="AlphaFoldDB" id="A0A1G7C2J4"/>
<organism evidence="1 2">
    <name type="scientific">Niabella drilacis (strain DSM 25811 / CCM 8410 / CCUG 62505 / LMG 26954 / E90)</name>
    <dbReference type="NCBI Taxonomy" id="1285928"/>
    <lineage>
        <taxon>Bacteria</taxon>
        <taxon>Pseudomonadati</taxon>
        <taxon>Bacteroidota</taxon>
        <taxon>Chitinophagia</taxon>
        <taxon>Chitinophagales</taxon>
        <taxon>Chitinophagaceae</taxon>
        <taxon>Niabella</taxon>
    </lineage>
</organism>
<dbReference type="EMBL" id="FMZO01000037">
    <property type="protein sequence ID" value="SDE33584.1"/>
    <property type="molecule type" value="Genomic_DNA"/>
</dbReference>
<dbReference type="Proteomes" id="UP000198757">
    <property type="component" value="Unassembled WGS sequence"/>
</dbReference>
<gene>
    <name evidence="1" type="ORF">SAMN04487894_13711</name>
</gene>
<dbReference type="RefSeq" id="WP_090393684.1">
    <property type="nucleotide sequence ID" value="NZ_FMZO01000037.1"/>
</dbReference>
<protein>
    <submittedName>
        <fullName evidence="1">Uncharacterized protein</fullName>
    </submittedName>
</protein>